<organism evidence="1 2">
    <name type="scientific">Bacteroides cellulosilyticus</name>
    <dbReference type="NCBI Taxonomy" id="246787"/>
    <lineage>
        <taxon>Bacteria</taxon>
        <taxon>Pseudomonadati</taxon>
        <taxon>Bacteroidota</taxon>
        <taxon>Bacteroidia</taxon>
        <taxon>Bacteroidales</taxon>
        <taxon>Bacteroidaceae</taxon>
        <taxon>Bacteroides</taxon>
    </lineage>
</organism>
<sequence length="102" mass="12207">LGVTADSTHFAGSVHTLPKGYRRIFTMKRYEVEFPLKHPRYVIENVAYKKAVYRIMGWGHPWIKIGRSFEELFLNLRYGNFSIITKAIKNRINKWLKRDQHR</sequence>
<protein>
    <submittedName>
        <fullName evidence="1">Hemolysin activation protein</fullName>
    </submittedName>
</protein>
<name>A0A6L3JRB3_9BACE</name>
<proteinExistence type="predicted"/>
<comment type="caution">
    <text evidence="1">The sequence shown here is derived from an EMBL/GenBank/DDBJ whole genome shotgun (WGS) entry which is preliminary data.</text>
</comment>
<gene>
    <name evidence="1" type="ORF">F2Y87_29245</name>
</gene>
<dbReference type="AlphaFoldDB" id="A0A6L3JRB3"/>
<reference evidence="1 2" key="1">
    <citation type="journal article" date="2019" name="Nat. Med.">
        <title>A library of human gut bacterial isolates paired with longitudinal multiomics data enables mechanistic microbiome research.</title>
        <authorList>
            <person name="Poyet M."/>
            <person name="Groussin M."/>
            <person name="Gibbons S.M."/>
            <person name="Avila-Pacheco J."/>
            <person name="Jiang X."/>
            <person name="Kearney S.M."/>
            <person name="Perrotta A.R."/>
            <person name="Berdy B."/>
            <person name="Zhao S."/>
            <person name="Lieberman T.D."/>
            <person name="Swanson P.K."/>
            <person name="Smith M."/>
            <person name="Roesemann S."/>
            <person name="Alexander J.E."/>
            <person name="Rich S.A."/>
            <person name="Livny J."/>
            <person name="Vlamakis H."/>
            <person name="Clish C."/>
            <person name="Bullock K."/>
            <person name="Deik A."/>
            <person name="Scott J."/>
            <person name="Pierce K.A."/>
            <person name="Xavier R.J."/>
            <person name="Alm E.J."/>
        </authorList>
    </citation>
    <scope>NUCLEOTIDE SEQUENCE [LARGE SCALE GENOMIC DNA]</scope>
    <source>
        <strain evidence="1 2">BIOML-A8</strain>
    </source>
</reference>
<accession>A0A6L3JRB3</accession>
<evidence type="ECO:0000313" key="1">
    <source>
        <dbReference type="EMBL" id="KAA5409854.1"/>
    </source>
</evidence>
<evidence type="ECO:0000313" key="2">
    <source>
        <dbReference type="Proteomes" id="UP000482653"/>
    </source>
</evidence>
<dbReference type="Proteomes" id="UP000482653">
    <property type="component" value="Unassembled WGS sequence"/>
</dbReference>
<feature type="non-terminal residue" evidence="1">
    <location>
        <position position="1"/>
    </location>
</feature>
<dbReference type="EMBL" id="VVYX01000162">
    <property type="protein sequence ID" value="KAA5409854.1"/>
    <property type="molecule type" value="Genomic_DNA"/>
</dbReference>